<reference evidence="2" key="1">
    <citation type="submission" date="2018-05" db="EMBL/GenBank/DDBJ databases">
        <authorList>
            <person name="Lanie J.A."/>
            <person name="Ng W.-L."/>
            <person name="Kazmierczak K.M."/>
            <person name="Andrzejewski T.M."/>
            <person name="Davidsen T.M."/>
            <person name="Wayne K.J."/>
            <person name="Tettelin H."/>
            <person name="Glass J.I."/>
            <person name="Rusch D."/>
            <person name="Podicherti R."/>
            <person name="Tsui H.-C.T."/>
            <person name="Winkler M.E."/>
        </authorList>
    </citation>
    <scope>NUCLEOTIDE SEQUENCE</scope>
</reference>
<evidence type="ECO:0000256" key="1">
    <source>
        <dbReference type="SAM" id="MobiDB-lite"/>
    </source>
</evidence>
<dbReference type="EMBL" id="UINC01000405">
    <property type="protein sequence ID" value="SUZ54738.1"/>
    <property type="molecule type" value="Genomic_DNA"/>
</dbReference>
<organism evidence="2">
    <name type="scientific">marine metagenome</name>
    <dbReference type="NCBI Taxonomy" id="408172"/>
    <lineage>
        <taxon>unclassified sequences</taxon>
        <taxon>metagenomes</taxon>
        <taxon>ecological metagenomes</taxon>
    </lineage>
</organism>
<feature type="compositionally biased region" description="Polar residues" evidence="1">
    <location>
        <begin position="23"/>
        <end position="33"/>
    </location>
</feature>
<accession>A0A381NLN5</accession>
<feature type="compositionally biased region" description="Polar residues" evidence="1">
    <location>
        <begin position="1"/>
        <end position="13"/>
    </location>
</feature>
<protein>
    <submittedName>
        <fullName evidence="2">Uncharacterized protein</fullName>
    </submittedName>
</protein>
<feature type="region of interest" description="Disordered" evidence="1">
    <location>
        <begin position="1"/>
        <end position="37"/>
    </location>
</feature>
<proteinExistence type="predicted"/>
<dbReference type="AlphaFoldDB" id="A0A381NLN5"/>
<sequence length="102" mass="11403">MKNKFNRQNNRFGNRSKDETKSGKNSTEGQPTSKDIELATQAFLSKGGEIERVSLNSEIAQNDVFRANLEPDSRLGMGTLVDDSWDCWENKDYETNPSGSAV</sequence>
<gene>
    <name evidence="2" type="ORF">METZ01_LOCUS7592</name>
</gene>
<evidence type="ECO:0000313" key="2">
    <source>
        <dbReference type="EMBL" id="SUZ54738.1"/>
    </source>
</evidence>
<name>A0A381NLN5_9ZZZZ</name>